<dbReference type="EMBL" id="BT065177">
    <property type="protein sequence ID" value="ACN31053.1"/>
    <property type="molecule type" value="mRNA"/>
</dbReference>
<dbReference type="AlphaFoldDB" id="C0PA58"/>
<evidence type="ECO:0000256" key="1">
    <source>
        <dbReference type="SAM" id="MobiDB-lite"/>
    </source>
</evidence>
<accession>C0PA58</accession>
<reference evidence="2" key="2">
    <citation type="submission" date="2012-06" db="EMBL/GenBank/DDBJ databases">
        <authorList>
            <person name="Yu Y."/>
            <person name="Currie J."/>
            <person name="Lomeli R."/>
            <person name="Angelova A."/>
            <person name="Collura K."/>
            <person name="Wissotski M."/>
            <person name="Campos D."/>
            <person name="Kudrna D."/>
            <person name="Golser W."/>
            <person name="Ashely E."/>
            <person name="Descour A."/>
            <person name="Fernandes J."/>
            <person name="Soderlund C."/>
            <person name="Walbot V."/>
        </authorList>
    </citation>
    <scope>NUCLEOTIDE SEQUENCE</scope>
    <source>
        <strain evidence="2">B73</strain>
    </source>
</reference>
<sequence>MGPALPHRPLGFMICEKTALGVSPSESILATLWSPMLIEVVVVVVVLDSIDGSFGSFFPTINGAPSSDIPQPRLPLSSAPSCI</sequence>
<evidence type="ECO:0000313" key="2">
    <source>
        <dbReference type="EMBL" id="ACN31053.1"/>
    </source>
</evidence>
<name>C0PA58_MAIZE</name>
<proteinExistence type="evidence at transcript level"/>
<organism evidence="2">
    <name type="scientific">Zea mays</name>
    <name type="common">Maize</name>
    <dbReference type="NCBI Taxonomy" id="4577"/>
    <lineage>
        <taxon>Eukaryota</taxon>
        <taxon>Viridiplantae</taxon>
        <taxon>Streptophyta</taxon>
        <taxon>Embryophyta</taxon>
        <taxon>Tracheophyta</taxon>
        <taxon>Spermatophyta</taxon>
        <taxon>Magnoliopsida</taxon>
        <taxon>Liliopsida</taxon>
        <taxon>Poales</taxon>
        <taxon>Poaceae</taxon>
        <taxon>PACMAD clade</taxon>
        <taxon>Panicoideae</taxon>
        <taxon>Andropogonodae</taxon>
        <taxon>Andropogoneae</taxon>
        <taxon>Tripsacinae</taxon>
        <taxon>Zea</taxon>
    </lineage>
</organism>
<protein>
    <submittedName>
        <fullName evidence="2">Uncharacterized protein</fullName>
    </submittedName>
</protein>
<feature type="region of interest" description="Disordered" evidence="1">
    <location>
        <begin position="63"/>
        <end position="83"/>
    </location>
</feature>
<reference evidence="2" key="1">
    <citation type="journal article" date="2009" name="PLoS Genet.">
        <title>Sequencing, mapping, and analysis of 27,455 maize full-length cDNAs.</title>
        <authorList>
            <person name="Soderlund C."/>
            <person name="Descour A."/>
            <person name="Kudrna D."/>
            <person name="Bomhoff M."/>
            <person name="Boyd L."/>
            <person name="Currie J."/>
            <person name="Angelova A."/>
            <person name="Collura K."/>
            <person name="Wissotski M."/>
            <person name="Ashley E."/>
            <person name="Morrow D."/>
            <person name="Fernandes J."/>
            <person name="Walbot V."/>
            <person name="Yu Y."/>
        </authorList>
    </citation>
    <scope>NUCLEOTIDE SEQUENCE</scope>
    <source>
        <strain evidence="2">B73</strain>
    </source>
</reference>